<evidence type="ECO:0000313" key="2">
    <source>
        <dbReference type="EMBL" id="KIL35653.1"/>
    </source>
</evidence>
<dbReference type="EMBL" id="JXAL01000017">
    <property type="protein sequence ID" value="KIL35653.1"/>
    <property type="molecule type" value="Genomic_DNA"/>
</dbReference>
<organism evidence="2 3">
    <name type="scientific">Cohnella kolymensis</name>
    <dbReference type="NCBI Taxonomy" id="1590652"/>
    <lineage>
        <taxon>Bacteria</taxon>
        <taxon>Bacillati</taxon>
        <taxon>Bacillota</taxon>
        <taxon>Bacilli</taxon>
        <taxon>Bacillales</taxon>
        <taxon>Paenibacillaceae</taxon>
        <taxon>Cohnella</taxon>
    </lineage>
</organism>
<feature type="signal peptide" evidence="1">
    <location>
        <begin position="1"/>
        <end position="26"/>
    </location>
</feature>
<evidence type="ECO:0008006" key="4">
    <source>
        <dbReference type="Google" id="ProtNLM"/>
    </source>
</evidence>
<name>A0ABR5A3M2_9BACL</name>
<dbReference type="Proteomes" id="UP000054526">
    <property type="component" value="Unassembled WGS sequence"/>
</dbReference>
<accession>A0ABR5A3M2</accession>
<keyword evidence="1" id="KW-0732">Signal</keyword>
<dbReference type="PROSITE" id="PS51257">
    <property type="entry name" value="PROKAR_LIPOPROTEIN"/>
    <property type="match status" value="1"/>
</dbReference>
<dbReference type="RefSeq" id="WP_041063590.1">
    <property type="nucleotide sequence ID" value="NZ_JXAL01000017.1"/>
</dbReference>
<protein>
    <recommendedName>
        <fullName evidence="4">Lipoprotein</fullName>
    </recommendedName>
</protein>
<gene>
    <name evidence="2" type="ORF">SD71_12190</name>
</gene>
<evidence type="ECO:0000313" key="3">
    <source>
        <dbReference type="Proteomes" id="UP000054526"/>
    </source>
</evidence>
<reference evidence="2 3" key="1">
    <citation type="submission" date="2014-12" db="EMBL/GenBank/DDBJ databases">
        <title>Draft genome sequence of Cohnella kolymensis strain B-2846.</title>
        <authorList>
            <person name="Karlyshev A.V."/>
            <person name="Kudryashova E.B."/>
        </authorList>
    </citation>
    <scope>NUCLEOTIDE SEQUENCE [LARGE SCALE GENOMIC DNA]</scope>
    <source>
        <strain evidence="2 3">VKM B-2846</strain>
    </source>
</reference>
<feature type="chain" id="PRO_5045831948" description="Lipoprotein" evidence="1">
    <location>
        <begin position="27"/>
        <end position="127"/>
    </location>
</feature>
<comment type="caution">
    <text evidence="2">The sequence shown here is derived from an EMBL/GenBank/DDBJ whole genome shotgun (WGS) entry which is preliminary data.</text>
</comment>
<sequence length="127" mass="14153">MNKKTAWAGILLTVILLLSGCGASTATGEDFDSIPQQIMALNNVYEKQGVQPHSAYSEEGQVYLEVHKSRKPWEDLSEDDKQKLEEAIFDSLHRTFPLEIKSFVLPDKADITGKITAVDAKKSSDRE</sequence>
<keyword evidence="3" id="KW-1185">Reference proteome</keyword>
<evidence type="ECO:0000256" key="1">
    <source>
        <dbReference type="SAM" id="SignalP"/>
    </source>
</evidence>
<proteinExistence type="predicted"/>